<dbReference type="GO" id="GO:0008270">
    <property type="term" value="F:zinc ion binding"/>
    <property type="evidence" value="ECO:0007669"/>
    <property type="project" value="UniProtKB-KW"/>
</dbReference>
<evidence type="ECO:0000256" key="3">
    <source>
        <dbReference type="ARBA" id="ARBA00022833"/>
    </source>
</evidence>
<evidence type="ECO:0000313" key="7">
    <source>
        <dbReference type="Proteomes" id="UP000699462"/>
    </source>
</evidence>
<dbReference type="Pfam" id="PF21055">
    <property type="entry name" value="ZSWIM4-8_C"/>
    <property type="match status" value="2"/>
</dbReference>
<dbReference type="PANTHER" id="PTHR22619:SF0">
    <property type="entry name" value="ZINC FINGER SWIM DOMAIN-CONTAINING PROTEIN 6-LIKE PROTEIN"/>
    <property type="match status" value="1"/>
</dbReference>
<organism evidence="6 7">
    <name type="scientific">Paragonimus westermani</name>
    <dbReference type="NCBI Taxonomy" id="34504"/>
    <lineage>
        <taxon>Eukaryota</taxon>
        <taxon>Metazoa</taxon>
        <taxon>Spiralia</taxon>
        <taxon>Lophotrochozoa</taxon>
        <taxon>Platyhelminthes</taxon>
        <taxon>Trematoda</taxon>
        <taxon>Digenea</taxon>
        <taxon>Plagiorchiida</taxon>
        <taxon>Troglotremata</taxon>
        <taxon>Troglotrematidae</taxon>
        <taxon>Paragonimus</taxon>
    </lineage>
</organism>
<proteinExistence type="predicted"/>
<dbReference type="AlphaFoldDB" id="A0A8T0DR10"/>
<dbReference type="PANTHER" id="PTHR22619">
    <property type="entry name" value="ZINC FINGER SWIM DOMAIN CONTAINING PROTEIN 4, 5, 6"/>
    <property type="match status" value="1"/>
</dbReference>
<dbReference type="InterPro" id="IPR048370">
    <property type="entry name" value="ZSWIM4-8_C"/>
</dbReference>
<dbReference type="EMBL" id="JTDF01001603">
    <property type="protein sequence ID" value="KAF8569776.1"/>
    <property type="molecule type" value="Genomic_DNA"/>
</dbReference>
<keyword evidence="4" id="KW-0732">Signal</keyword>
<keyword evidence="7" id="KW-1185">Reference proteome</keyword>
<gene>
    <name evidence="6" type="ORF">P879_00421</name>
</gene>
<protein>
    <recommendedName>
        <fullName evidence="5">ZSWIM4-8 C-terminal domain-containing protein</fullName>
    </recommendedName>
</protein>
<comment type="caution">
    <text evidence="6">The sequence shown here is derived from an EMBL/GenBank/DDBJ whole genome shotgun (WGS) entry which is preliminary data.</text>
</comment>
<feature type="domain" description="ZSWIM4-8 C-terminal" evidence="5">
    <location>
        <begin position="1"/>
        <end position="104"/>
    </location>
</feature>
<keyword evidence="3" id="KW-0862">Zinc</keyword>
<evidence type="ECO:0000256" key="4">
    <source>
        <dbReference type="SAM" id="SignalP"/>
    </source>
</evidence>
<evidence type="ECO:0000313" key="6">
    <source>
        <dbReference type="EMBL" id="KAF8569776.1"/>
    </source>
</evidence>
<feature type="domain" description="ZSWIM4-8 C-terminal" evidence="5">
    <location>
        <begin position="138"/>
        <end position="213"/>
    </location>
</feature>
<feature type="chain" id="PRO_5035944973" description="ZSWIM4-8 C-terminal domain-containing protein" evidence="4">
    <location>
        <begin position="35"/>
        <end position="227"/>
    </location>
</feature>
<sequence length="227" mass="24945">MDGRGWAWRAFPFALHATRLFVLSTMQDSHPVAGHVLWACSLAHRLGPGALQELLGHVIRNIHCPTLLTEILHRCRMSPSGVLTNHSNPTLLSSNPPPIMDLVDPSTGTRNPCPPNFGSSSSVYYGNCVSTSVGGKLLSLDRPPLKGLLDAAVNAFVTATHTRLSNISPRQYAEFVDFLARARDTFHLLRPDGPAQFRSLVECLRQTYRGKRNRTARLNRTLVCLGG</sequence>
<dbReference type="GO" id="GO:0031462">
    <property type="term" value="C:Cul2-RING ubiquitin ligase complex"/>
    <property type="evidence" value="ECO:0007669"/>
    <property type="project" value="TreeGrafter"/>
</dbReference>
<dbReference type="Proteomes" id="UP000699462">
    <property type="component" value="Unassembled WGS sequence"/>
</dbReference>
<accession>A0A8T0DR10</accession>
<evidence type="ECO:0000259" key="5">
    <source>
        <dbReference type="Pfam" id="PF21055"/>
    </source>
</evidence>
<keyword evidence="1" id="KW-0479">Metal-binding</keyword>
<keyword evidence="2" id="KW-0863">Zinc-finger</keyword>
<evidence type="ECO:0000256" key="1">
    <source>
        <dbReference type="ARBA" id="ARBA00022723"/>
    </source>
</evidence>
<reference evidence="6 7" key="1">
    <citation type="submission" date="2019-07" db="EMBL/GenBank/DDBJ databases">
        <title>Annotation for the trematode Paragonimus westermani.</title>
        <authorList>
            <person name="Choi Y.-J."/>
        </authorList>
    </citation>
    <scope>NUCLEOTIDE SEQUENCE [LARGE SCALE GENOMIC DNA]</scope>
    <source>
        <strain evidence="6">180907_Pwestermani</strain>
    </source>
</reference>
<dbReference type="OrthoDB" id="10013584at2759"/>
<feature type="signal peptide" evidence="4">
    <location>
        <begin position="1"/>
        <end position="34"/>
    </location>
</feature>
<name>A0A8T0DR10_9TREM</name>
<evidence type="ECO:0000256" key="2">
    <source>
        <dbReference type="ARBA" id="ARBA00022771"/>
    </source>
</evidence>